<accession>A0ABR9AZ12</accession>
<evidence type="ECO:0000313" key="1">
    <source>
        <dbReference type="EMBL" id="MBD8498440.1"/>
    </source>
</evidence>
<organism evidence="1 2">
    <name type="scientific">Paenibacillus arenosi</name>
    <dbReference type="NCBI Taxonomy" id="2774142"/>
    <lineage>
        <taxon>Bacteria</taxon>
        <taxon>Bacillati</taxon>
        <taxon>Bacillota</taxon>
        <taxon>Bacilli</taxon>
        <taxon>Bacillales</taxon>
        <taxon>Paenibacillaceae</taxon>
        <taxon>Paenibacillus</taxon>
    </lineage>
</organism>
<dbReference type="Proteomes" id="UP000634529">
    <property type="component" value="Unassembled WGS sequence"/>
</dbReference>
<dbReference type="EMBL" id="JACYTN010000004">
    <property type="protein sequence ID" value="MBD8498440.1"/>
    <property type="molecule type" value="Genomic_DNA"/>
</dbReference>
<protein>
    <submittedName>
        <fullName evidence="1">Uncharacterized protein</fullName>
    </submittedName>
</protein>
<dbReference type="RefSeq" id="WP_192024823.1">
    <property type="nucleotide sequence ID" value="NZ_JACYTN010000004.1"/>
</dbReference>
<reference evidence="1 2" key="1">
    <citation type="submission" date="2020-09" db="EMBL/GenBank/DDBJ databases">
        <title>Paenibacillus sp. CAU 1523 isolated from sand of Haeundae Beach.</title>
        <authorList>
            <person name="Kim W."/>
        </authorList>
    </citation>
    <scope>NUCLEOTIDE SEQUENCE [LARGE SCALE GENOMIC DNA]</scope>
    <source>
        <strain evidence="1 2">CAU 1523</strain>
    </source>
</reference>
<gene>
    <name evidence="1" type="ORF">IFO66_08945</name>
</gene>
<evidence type="ECO:0000313" key="2">
    <source>
        <dbReference type="Proteomes" id="UP000634529"/>
    </source>
</evidence>
<name>A0ABR9AZ12_9BACL</name>
<comment type="caution">
    <text evidence="1">The sequence shown here is derived from an EMBL/GenBank/DDBJ whole genome shotgun (WGS) entry which is preliminary data.</text>
</comment>
<proteinExistence type="predicted"/>
<keyword evidence="2" id="KW-1185">Reference proteome</keyword>
<sequence length="100" mass="11900">MIVEIKFTHHSNYMEVKEDLNTNARALQREFDDFLSHLKGNNFFQEFHVFVDPEGDTYSHYVGVFGAEHFIAWINVEKYGEQVAWPISKPEREPDEIIYF</sequence>